<accession>A0A448XKV3</accession>
<organism evidence="2 3">
    <name type="scientific">Protopolystoma xenopodis</name>
    <dbReference type="NCBI Taxonomy" id="117903"/>
    <lineage>
        <taxon>Eukaryota</taxon>
        <taxon>Metazoa</taxon>
        <taxon>Spiralia</taxon>
        <taxon>Lophotrochozoa</taxon>
        <taxon>Platyhelminthes</taxon>
        <taxon>Monogenea</taxon>
        <taxon>Polyopisthocotylea</taxon>
        <taxon>Polystomatidea</taxon>
        <taxon>Polystomatidae</taxon>
        <taxon>Protopolystoma</taxon>
    </lineage>
</organism>
<dbReference type="AlphaFoldDB" id="A0A448XKV3"/>
<evidence type="ECO:0000313" key="3">
    <source>
        <dbReference type="Proteomes" id="UP000784294"/>
    </source>
</evidence>
<protein>
    <submittedName>
        <fullName evidence="2">Uncharacterized protein</fullName>
    </submittedName>
</protein>
<gene>
    <name evidence="2" type="ORF">PXEA_LOCUS32516</name>
</gene>
<comment type="caution">
    <text evidence="2">The sequence shown here is derived from an EMBL/GenBank/DDBJ whole genome shotgun (WGS) entry which is preliminary data.</text>
</comment>
<evidence type="ECO:0000313" key="2">
    <source>
        <dbReference type="EMBL" id="VEL39076.1"/>
    </source>
</evidence>
<dbReference type="EMBL" id="CAAALY010260010">
    <property type="protein sequence ID" value="VEL39076.1"/>
    <property type="molecule type" value="Genomic_DNA"/>
</dbReference>
<proteinExistence type="predicted"/>
<name>A0A448XKV3_9PLAT</name>
<feature type="region of interest" description="Disordered" evidence="1">
    <location>
        <begin position="29"/>
        <end position="87"/>
    </location>
</feature>
<evidence type="ECO:0000256" key="1">
    <source>
        <dbReference type="SAM" id="MobiDB-lite"/>
    </source>
</evidence>
<keyword evidence="3" id="KW-1185">Reference proteome</keyword>
<reference evidence="2" key="1">
    <citation type="submission" date="2018-11" db="EMBL/GenBank/DDBJ databases">
        <authorList>
            <consortium name="Pathogen Informatics"/>
        </authorList>
    </citation>
    <scope>NUCLEOTIDE SEQUENCE</scope>
</reference>
<sequence>MQFVLFAIEKIPERDIQVGADGLPLGALHLIPPDRPVSSPTRSKERIRTVSSGGTKDEKEEEEEEDGEEVKEEEDLKKDKASWLSDE</sequence>
<feature type="compositionally biased region" description="Acidic residues" evidence="1">
    <location>
        <begin position="59"/>
        <end position="73"/>
    </location>
</feature>
<dbReference type="Proteomes" id="UP000784294">
    <property type="component" value="Unassembled WGS sequence"/>
</dbReference>